<evidence type="ECO:0000313" key="4">
    <source>
        <dbReference type="Proteomes" id="UP001056035"/>
    </source>
</evidence>
<dbReference type="InterPro" id="IPR008258">
    <property type="entry name" value="Transglycosylase_SLT_dom_1"/>
</dbReference>
<dbReference type="CDD" id="cd00254">
    <property type="entry name" value="LT-like"/>
    <property type="match status" value="1"/>
</dbReference>
<dbReference type="Gene3D" id="1.10.530.10">
    <property type="match status" value="1"/>
</dbReference>
<dbReference type="InterPro" id="IPR023346">
    <property type="entry name" value="Lysozyme-like_dom_sf"/>
</dbReference>
<dbReference type="PANTHER" id="PTHR37423:SF2">
    <property type="entry name" value="MEMBRANE-BOUND LYTIC MUREIN TRANSGLYCOSYLASE C"/>
    <property type="match status" value="1"/>
</dbReference>
<evidence type="ECO:0000313" key="3">
    <source>
        <dbReference type="EMBL" id="UTI65597.1"/>
    </source>
</evidence>
<dbReference type="SUPFAM" id="SSF53955">
    <property type="entry name" value="Lysozyme-like"/>
    <property type="match status" value="1"/>
</dbReference>
<name>A0ABY5DXI6_9ACTN</name>
<evidence type="ECO:0000256" key="1">
    <source>
        <dbReference type="SAM" id="MobiDB-lite"/>
    </source>
</evidence>
<feature type="domain" description="Transglycosylase SLT" evidence="2">
    <location>
        <begin position="9"/>
        <end position="102"/>
    </location>
</feature>
<dbReference type="EMBL" id="CP098502">
    <property type="protein sequence ID" value="UTI65597.1"/>
    <property type="molecule type" value="Genomic_DNA"/>
</dbReference>
<protein>
    <submittedName>
        <fullName evidence="3">Lytic transglycosylase domain-containing protein</fullName>
    </submittedName>
</protein>
<sequence>MTDYRALTRQIAQQHNLDPHVFERQIEAESNFNPNAGSGAGAVGIAQFLPATAASLGVNPHDPVSSLRGAAKLMRHYVKKYGSYDKALRAYNAGEGAIDRSHSFAETNNYVAKILPHGEPRPGAAAAHGTSSGTTARTSRTRTTSLPGTPDQVVPGAVTTDTTLDADALRRAQGASIVAGMLQRQGRGGPLIAALGGTAAPDPMSFLKTTMQQAAPTVVKGIPALRSTVKQTTGAQQAGHAPLLPSRGRGQVQVAAGANRAGTHLQRPILDFLSQVSAASGRPIKVTTGTNHNQYVAGEPGVQSDHWTGNATDIGLGGDARQSREVAKQGDLIAAHAIQVAAGIPFQQAYKIASAGGVHNFETKHGRVQVLWKTMVGGNHFNHVHIGLNPGR</sequence>
<feature type="region of interest" description="Disordered" evidence="1">
    <location>
        <begin position="116"/>
        <end position="152"/>
    </location>
</feature>
<proteinExistence type="predicted"/>
<evidence type="ECO:0000259" key="2">
    <source>
        <dbReference type="Pfam" id="PF01464"/>
    </source>
</evidence>
<feature type="compositionally biased region" description="Low complexity" evidence="1">
    <location>
        <begin position="123"/>
        <end position="145"/>
    </location>
</feature>
<reference evidence="3 4" key="1">
    <citation type="submission" date="2022-06" db="EMBL/GenBank/DDBJ databases">
        <title>Paraconexibacter antarcticus.</title>
        <authorList>
            <person name="Kim C.S."/>
        </authorList>
    </citation>
    <scope>NUCLEOTIDE SEQUENCE [LARGE SCALE GENOMIC DNA]</scope>
    <source>
        <strain evidence="3 4">02-257</strain>
    </source>
</reference>
<accession>A0ABY5DXI6</accession>
<dbReference type="Pfam" id="PF01464">
    <property type="entry name" value="SLT"/>
    <property type="match status" value="1"/>
</dbReference>
<dbReference type="PANTHER" id="PTHR37423">
    <property type="entry name" value="SOLUBLE LYTIC MUREIN TRANSGLYCOSYLASE-RELATED"/>
    <property type="match status" value="1"/>
</dbReference>
<dbReference type="RefSeq" id="WP_254572276.1">
    <property type="nucleotide sequence ID" value="NZ_CP098502.1"/>
</dbReference>
<keyword evidence="4" id="KW-1185">Reference proteome</keyword>
<dbReference type="Proteomes" id="UP001056035">
    <property type="component" value="Chromosome"/>
</dbReference>
<gene>
    <name evidence="3" type="ORF">NBH00_05150</name>
</gene>
<organism evidence="3 4">
    <name type="scientific">Paraconexibacter antarcticus</name>
    <dbReference type="NCBI Taxonomy" id="2949664"/>
    <lineage>
        <taxon>Bacteria</taxon>
        <taxon>Bacillati</taxon>
        <taxon>Actinomycetota</taxon>
        <taxon>Thermoleophilia</taxon>
        <taxon>Solirubrobacterales</taxon>
        <taxon>Paraconexibacteraceae</taxon>
        <taxon>Paraconexibacter</taxon>
    </lineage>
</organism>